<dbReference type="RefSeq" id="WP_238749530.1">
    <property type="nucleotide sequence ID" value="NZ_CAKLPZ010000001.1"/>
</dbReference>
<dbReference type="PIRSF" id="PIRSF009120">
    <property type="entry name" value="UCP009120_prtse"/>
    <property type="match status" value="1"/>
</dbReference>
<dbReference type="Pfam" id="PF00227">
    <property type="entry name" value="Proteasome"/>
    <property type="match status" value="1"/>
</dbReference>
<dbReference type="InterPro" id="IPR029055">
    <property type="entry name" value="Ntn_hydrolases_N"/>
</dbReference>
<dbReference type="InterPro" id="IPR016545">
    <property type="entry name" value="UCP009120_prtse"/>
</dbReference>
<evidence type="ECO:0000313" key="3">
    <source>
        <dbReference type="Proteomes" id="UP000837803"/>
    </source>
</evidence>
<sequence>MTYCLGIRVKNGLVAIADTRITSGSETTSAKKISIHKQGKNNIFLMTSGLRSVRDKAVTYFEEVLETESSHFDKMYKAVNAFGEQLRRVADEDKASLAAAGLSFNLFTIVGGQLENDKEHKLYLLYPEGNWIEIGEATPFTIIGNSGYGKPILNRTLSYDSPLNFAIKCGFLSFDSTRVSANDVGYPVDMVIYHKDTGFMHETRFDEKDTGHLGALWGGRLREVIKEIPDDWIDDLVTKVENEGKQDKVRQSQVAQQQQIRHGGRSK</sequence>
<name>A0ABN8F5W6_9BACT</name>
<dbReference type="InterPro" id="IPR001353">
    <property type="entry name" value="Proteasome_sua/b"/>
</dbReference>
<gene>
    <name evidence="2" type="ORF">LEM8419_00640</name>
</gene>
<dbReference type="Gene3D" id="3.60.20.10">
    <property type="entry name" value="Glutamine Phosphoribosylpyrophosphate, subunit 1, domain 1"/>
    <property type="match status" value="1"/>
</dbReference>
<organism evidence="2 3">
    <name type="scientific">Neolewinella maritima</name>
    <dbReference type="NCBI Taxonomy" id="1383882"/>
    <lineage>
        <taxon>Bacteria</taxon>
        <taxon>Pseudomonadati</taxon>
        <taxon>Bacteroidota</taxon>
        <taxon>Saprospiria</taxon>
        <taxon>Saprospirales</taxon>
        <taxon>Lewinellaceae</taxon>
        <taxon>Neolewinella</taxon>
    </lineage>
</organism>
<proteinExistence type="predicted"/>
<dbReference type="EMBL" id="CAKLPZ010000001">
    <property type="protein sequence ID" value="CAH0999342.1"/>
    <property type="molecule type" value="Genomic_DNA"/>
</dbReference>
<protein>
    <recommendedName>
        <fullName evidence="4">Peptidase</fullName>
    </recommendedName>
</protein>
<dbReference type="Proteomes" id="UP000837803">
    <property type="component" value="Unassembled WGS sequence"/>
</dbReference>
<keyword evidence="3" id="KW-1185">Reference proteome</keyword>
<evidence type="ECO:0008006" key="4">
    <source>
        <dbReference type="Google" id="ProtNLM"/>
    </source>
</evidence>
<evidence type="ECO:0000256" key="1">
    <source>
        <dbReference type="SAM" id="MobiDB-lite"/>
    </source>
</evidence>
<comment type="caution">
    <text evidence="2">The sequence shown here is derived from an EMBL/GenBank/DDBJ whole genome shotgun (WGS) entry which is preliminary data.</text>
</comment>
<feature type="region of interest" description="Disordered" evidence="1">
    <location>
        <begin position="244"/>
        <end position="267"/>
    </location>
</feature>
<reference evidence="2" key="1">
    <citation type="submission" date="2021-12" db="EMBL/GenBank/DDBJ databases">
        <authorList>
            <person name="Rodrigo-Torres L."/>
            <person name="Arahal R. D."/>
            <person name="Lucena T."/>
        </authorList>
    </citation>
    <scope>NUCLEOTIDE SEQUENCE</scope>
    <source>
        <strain evidence="2">CECT 8419</strain>
    </source>
</reference>
<dbReference type="SUPFAM" id="SSF56235">
    <property type="entry name" value="N-terminal nucleophile aminohydrolases (Ntn hydrolases)"/>
    <property type="match status" value="1"/>
</dbReference>
<accession>A0ABN8F5W6</accession>
<evidence type="ECO:0000313" key="2">
    <source>
        <dbReference type="EMBL" id="CAH0999342.1"/>
    </source>
</evidence>